<comment type="caution">
    <text evidence="2">The sequence shown here is derived from an EMBL/GenBank/DDBJ whole genome shotgun (WGS) entry which is preliminary data.</text>
</comment>
<dbReference type="PANTHER" id="PTHR34611:SF2">
    <property type="entry name" value="INACTIVE RECOMBINATION-PROMOTING NUCLEASE-LIKE PROTEIN RPNE-RELATED"/>
    <property type="match status" value="1"/>
</dbReference>
<dbReference type="InterPro" id="IPR006842">
    <property type="entry name" value="Transposase_31"/>
</dbReference>
<feature type="domain" description="Transposase (putative) YhgA-like" evidence="1">
    <location>
        <begin position="15"/>
        <end position="218"/>
    </location>
</feature>
<keyword evidence="3" id="KW-1185">Reference proteome</keyword>
<name>A0ABU9DEM6_9BACL</name>
<dbReference type="EMBL" id="JBBPCC010000002">
    <property type="protein sequence ID" value="MEK8127313.1"/>
    <property type="molecule type" value="Genomic_DNA"/>
</dbReference>
<evidence type="ECO:0000313" key="3">
    <source>
        <dbReference type="Proteomes" id="UP001469365"/>
    </source>
</evidence>
<dbReference type="PANTHER" id="PTHR34611">
    <property type="match status" value="1"/>
</dbReference>
<accession>A0ABU9DEM6</accession>
<gene>
    <name evidence="2" type="ORF">WMW72_05235</name>
</gene>
<proteinExistence type="predicted"/>
<sequence>MEDVTQEQPDSIHHKHDKAFKLLLSSKRVFVELIQSFVDQGWVTQVDEKHLTKMDKSYILQDFREKEADLVYQLQLQDSKVIFYVLLEMQSKVDFQMPYRLLQYMMEIWRDFLKNTDRREAARKDFRLPSIVPMVMYNGDSAWTACRSFRETLDGQEWFGDELLDFRYILIDIHNYNEDQLLKLSNFIGAIFLLERKPDIYAFMEQMEQLTNVLEQMHADLFPVFQAWIKLVTHQGLSEASRKRVSDIIDQYEQPGEVRAMISKFEKAFEGFEFKAMQKGIEQGIERGIERGIEQGILKGQQHAKEEIALNLLKKGLDIATIAEATGFTPAEVEAIQKRL</sequence>
<protein>
    <submittedName>
        <fullName evidence="2">Rpn family recombination-promoting nuclease/putative transposase</fullName>
    </submittedName>
</protein>
<dbReference type="InterPro" id="IPR051699">
    <property type="entry name" value="Rpn/YhgA-like_nuclease"/>
</dbReference>
<evidence type="ECO:0000313" key="2">
    <source>
        <dbReference type="EMBL" id="MEK8127313.1"/>
    </source>
</evidence>
<organism evidence="2 3">
    <name type="scientific">Paenibacillus filicis</name>
    <dbReference type="NCBI Taxonomy" id="669464"/>
    <lineage>
        <taxon>Bacteria</taxon>
        <taxon>Bacillati</taxon>
        <taxon>Bacillota</taxon>
        <taxon>Bacilli</taxon>
        <taxon>Bacillales</taxon>
        <taxon>Paenibacillaceae</taxon>
        <taxon>Paenibacillus</taxon>
    </lineage>
</organism>
<evidence type="ECO:0000259" key="1">
    <source>
        <dbReference type="Pfam" id="PF04754"/>
    </source>
</evidence>
<reference evidence="2 3" key="1">
    <citation type="submission" date="2024-04" db="EMBL/GenBank/DDBJ databases">
        <title>draft genome sequnece of Paenibacillus filicis.</title>
        <authorList>
            <person name="Kim D.-U."/>
        </authorList>
    </citation>
    <scope>NUCLEOTIDE SEQUENCE [LARGE SCALE GENOMIC DNA]</scope>
    <source>
        <strain evidence="2 3">KACC14197</strain>
    </source>
</reference>
<dbReference type="Pfam" id="PF04754">
    <property type="entry name" value="Transposase_31"/>
    <property type="match status" value="1"/>
</dbReference>
<dbReference type="Proteomes" id="UP001469365">
    <property type="component" value="Unassembled WGS sequence"/>
</dbReference>